<evidence type="ECO:0000256" key="2">
    <source>
        <dbReference type="ARBA" id="ARBA00022737"/>
    </source>
</evidence>
<dbReference type="STRING" id="81985.R0F4H1"/>
<evidence type="ECO:0000313" key="10">
    <source>
        <dbReference type="Proteomes" id="UP000029121"/>
    </source>
</evidence>
<dbReference type="Proteomes" id="UP000029121">
    <property type="component" value="Unassembled WGS sequence"/>
</dbReference>
<organism evidence="9 10">
    <name type="scientific">Capsella rubella</name>
    <dbReference type="NCBI Taxonomy" id="81985"/>
    <lineage>
        <taxon>Eukaryota</taxon>
        <taxon>Viridiplantae</taxon>
        <taxon>Streptophyta</taxon>
        <taxon>Embryophyta</taxon>
        <taxon>Tracheophyta</taxon>
        <taxon>Spermatophyta</taxon>
        <taxon>Magnoliopsida</taxon>
        <taxon>eudicotyledons</taxon>
        <taxon>Gunneridae</taxon>
        <taxon>Pentapetalae</taxon>
        <taxon>rosids</taxon>
        <taxon>malvids</taxon>
        <taxon>Brassicales</taxon>
        <taxon>Brassicaceae</taxon>
        <taxon>Camelineae</taxon>
        <taxon>Capsella</taxon>
    </lineage>
</organism>
<keyword evidence="2" id="KW-0677">Repeat</keyword>
<keyword evidence="4" id="KW-0238">DNA-binding</keyword>
<dbReference type="Pfam" id="PF02362">
    <property type="entry name" value="B3"/>
    <property type="match status" value="4"/>
</dbReference>
<evidence type="ECO:0000313" key="9">
    <source>
        <dbReference type="EMBL" id="EOA16311.1"/>
    </source>
</evidence>
<evidence type="ECO:0000256" key="3">
    <source>
        <dbReference type="ARBA" id="ARBA00023015"/>
    </source>
</evidence>
<dbReference type="CDD" id="cd10017">
    <property type="entry name" value="B3_DNA"/>
    <property type="match status" value="4"/>
</dbReference>
<dbReference type="SMART" id="SM01019">
    <property type="entry name" value="B3"/>
    <property type="match status" value="4"/>
</dbReference>
<proteinExistence type="predicted"/>
<feature type="domain" description="TF-B3" evidence="8">
    <location>
        <begin position="290"/>
        <end position="388"/>
    </location>
</feature>
<dbReference type="EMBL" id="KB870811">
    <property type="protein sequence ID" value="EOA16311.1"/>
    <property type="molecule type" value="Genomic_DNA"/>
</dbReference>
<dbReference type="FunFam" id="2.40.330.10:FF:000009">
    <property type="entry name" value="Transcriptional factor B3 family protein"/>
    <property type="match status" value="1"/>
</dbReference>
<dbReference type="PROSITE" id="PS50863">
    <property type="entry name" value="B3"/>
    <property type="match status" value="4"/>
</dbReference>
<keyword evidence="5" id="KW-0804">Transcription</keyword>
<dbReference type="InterPro" id="IPR015300">
    <property type="entry name" value="DNA-bd_pseudobarrel_sf"/>
</dbReference>
<dbReference type="eggNOG" id="ENOG502SK57">
    <property type="taxonomic scope" value="Eukaryota"/>
</dbReference>
<reference evidence="10" key="1">
    <citation type="journal article" date="2013" name="Nat. Genet.">
        <title>The Capsella rubella genome and the genomic consequences of rapid mating system evolution.</title>
        <authorList>
            <person name="Slotte T."/>
            <person name="Hazzouri K.M."/>
            <person name="Agren J.A."/>
            <person name="Koenig D."/>
            <person name="Maumus F."/>
            <person name="Guo Y.L."/>
            <person name="Steige K."/>
            <person name="Platts A.E."/>
            <person name="Escobar J.S."/>
            <person name="Newman L.K."/>
            <person name="Wang W."/>
            <person name="Mandakova T."/>
            <person name="Vello E."/>
            <person name="Smith L.M."/>
            <person name="Henz S.R."/>
            <person name="Steffen J."/>
            <person name="Takuno S."/>
            <person name="Brandvain Y."/>
            <person name="Coop G."/>
            <person name="Andolfatto P."/>
            <person name="Hu T.T."/>
            <person name="Blanchette M."/>
            <person name="Clark R.M."/>
            <person name="Quesneville H."/>
            <person name="Nordborg M."/>
            <person name="Gaut B.S."/>
            <person name="Lysak M.A."/>
            <person name="Jenkins J."/>
            <person name="Grimwood J."/>
            <person name="Chapman J."/>
            <person name="Prochnik S."/>
            <person name="Shu S."/>
            <person name="Rokhsar D."/>
            <person name="Schmutz J."/>
            <person name="Weigel D."/>
            <person name="Wright S.I."/>
        </authorList>
    </citation>
    <scope>NUCLEOTIDE SEQUENCE [LARGE SCALE GENOMIC DNA]</scope>
    <source>
        <strain evidence="10">cv. Monte Gargano</strain>
    </source>
</reference>
<evidence type="ECO:0000256" key="5">
    <source>
        <dbReference type="ARBA" id="ARBA00023163"/>
    </source>
</evidence>
<evidence type="ECO:0000259" key="8">
    <source>
        <dbReference type="PROSITE" id="PS50863"/>
    </source>
</evidence>
<evidence type="ECO:0000256" key="7">
    <source>
        <dbReference type="SAM" id="MobiDB-lite"/>
    </source>
</evidence>
<dbReference type="InterPro" id="IPR039218">
    <property type="entry name" value="REM_fam"/>
</dbReference>
<feature type="compositionally biased region" description="Basic and acidic residues" evidence="7">
    <location>
        <begin position="425"/>
        <end position="435"/>
    </location>
</feature>
<keyword evidence="6" id="KW-0539">Nucleus</keyword>
<sequence length="574" mass="64569">MAESVLQTPKNPHFFQPLLPGFDSYLVLCLCLSSTIIYSLAYSKRYGSVLETSYAFLLQNIPVTFYLKHLQGRNEHKTAKLRTDASDTVWELKIEDGQRLTEGWKEFVTANDFRIGDVTVFRHEGDLVFHVTALGLRGCEIEYTSSHSVDDDCDNHQENIETRPVKKNPGREEDSSLDHSCFVANVSVSNLYEDKLYVPVGFARSSGLCKKTGKIVLLNELGRSWKLSLDHDKSGSKTYLRHGWRSFCNANGMNRGGYTFKLVRNSGTPVIQVCRAGCRPDAESSSDCSFFSGFVTTSNLDHDALYLPRVFVSSNGLDKGRCDEMVLKNEDGRTWNLVLRHDKSNNSVLISRGWRSFCQVNGLKARDTFRFKLVITGGKHVLCLCSAETSRDTRVLECSEGTDVDSLSTDPSRAEESSETEESEDNGRDNTIVKEDSEEESIEDKSSLRECSIAEKWKHSSRPGASSSSSQSRFVTLTFSPYSFRSNKLRLPLCFTRANGIKKPGKITLLGRDGVNRMVRLLKDHENGRLRLGRDWKGFCRVHGVKIGESFVLELIWKKDAGPVLKFCTKVNCV</sequence>
<feature type="domain" description="TF-B3" evidence="8">
    <location>
        <begin position="181"/>
        <end position="277"/>
    </location>
</feature>
<feature type="region of interest" description="Disordered" evidence="7">
    <location>
        <begin position="401"/>
        <end position="447"/>
    </location>
</feature>
<evidence type="ECO:0000256" key="4">
    <source>
        <dbReference type="ARBA" id="ARBA00023125"/>
    </source>
</evidence>
<keyword evidence="10" id="KW-1185">Reference proteome</keyword>
<dbReference type="AlphaFoldDB" id="R0F4H1"/>
<accession>R0F4H1</accession>
<dbReference type="GO" id="GO:0005634">
    <property type="term" value="C:nucleus"/>
    <property type="evidence" value="ECO:0007669"/>
    <property type="project" value="UniProtKB-SubCell"/>
</dbReference>
<dbReference type="PANTHER" id="PTHR31674:SF22">
    <property type="entry name" value="B3 DOMAIN-CONTAINING PROTEIN REM17"/>
    <property type="match status" value="1"/>
</dbReference>
<dbReference type="SUPFAM" id="SSF101936">
    <property type="entry name" value="DNA-binding pseudobarrel domain"/>
    <property type="match status" value="4"/>
</dbReference>
<dbReference type="PANTHER" id="PTHR31674">
    <property type="entry name" value="B3 DOMAIN-CONTAINING PROTEIN REM-LIKE 3-RELATED"/>
    <property type="match status" value="1"/>
</dbReference>
<dbReference type="InterPro" id="IPR003340">
    <property type="entry name" value="B3_DNA-bd"/>
</dbReference>
<evidence type="ECO:0000256" key="1">
    <source>
        <dbReference type="ARBA" id="ARBA00004123"/>
    </source>
</evidence>
<keyword evidence="3" id="KW-0805">Transcription regulation</keyword>
<comment type="subcellular location">
    <subcellularLocation>
        <location evidence="1">Nucleus</location>
    </subcellularLocation>
</comment>
<protein>
    <recommendedName>
        <fullName evidence="8">TF-B3 domain-containing protein</fullName>
    </recommendedName>
</protein>
<dbReference type="Gene3D" id="2.40.330.10">
    <property type="entry name" value="DNA-binding pseudobarrel domain"/>
    <property type="match status" value="4"/>
</dbReference>
<feature type="domain" description="TF-B3" evidence="8">
    <location>
        <begin position="61"/>
        <end position="137"/>
    </location>
</feature>
<gene>
    <name evidence="9" type="ORF">CARUB_v10004462mg</name>
</gene>
<evidence type="ECO:0000256" key="6">
    <source>
        <dbReference type="ARBA" id="ARBA00023242"/>
    </source>
</evidence>
<feature type="domain" description="TF-B3" evidence="8">
    <location>
        <begin position="474"/>
        <end position="571"/>
    </location>
</feature>
<name>R0F4H1_9BRAS</name>
<dbReference type="GO" id="GO:0003677">
    <property type="term" value="F:DNA binding"/>
    <property type="evidence" value="ECO:0007669"/>
    <property type="project" value="UniProtKB-KW"/>
</dbReference>